<dbReference type="InParanoid" id="H2YAH1"/>
<evidence type="ECO:0000313" key="12">
    <source>
        <dbReference type="Proteomes" id="UP000007875"/>
    </source>
</evidence>
<dbReference type="Proteomes" id="UP000007875">
    <property type="component" value="Unassembled WGS sequence"/>
</dbReference>
<evidence type="ECO:0000256" key="4">
    <source>
        <dbReference type="ARBA" id="ARBA00022679"/>
    </source>
</evidence>
<keyword evidence="5" id="KW-0547">Nucleotide-binding</keyword>
<evidence type="ECO:0000256" key="1">
    <source>
        <dbReference type="ARBA" id="ARBA00010886"/>
    </source>
</evidence>
<dbReference type="SUPFAM" id="SSF56112">
    <property type="entry name" value="Protein kinase-like (PK-like)"/>
    <property type="match status" value="1"/>
</dbReference>
<dbReference type="PROSITE" id="PS00108">
    <property type="entry name" value="PROTEIN_KINASE_ST"/>
    <property type="match status" value="1"/>
</dbReference>
<reference evidence="12" key="1">
    <citation type="submission" date="2003-08" db="EMBL/GenBank/DDBJ databases">
        <authorList>
            <person name="Birren B."/>
            <person name="Nusbaum C."/>
            <person name="Abebe A."/>
            <person name="Abouelleil A."/>
            <person name="Adekoya E."/>
            <person name="Ait-zahra M."/>
            <person name="Allen N."/>
            <person name="Allen T."/>
            <person name="An P."/>
            <person name="Anderson M."/>
            <person name="Anderson S."/>
            <person name="Arachchi H."/>
            <person name="Armbruster J."/>
            <person name="Bachantsang P."/>
            <person name="Baldwin J."/>
            <person name="Barry A."/>
            <person name="Bayul T."/>
            <person name="Blitshsteyn B."/>
            <person name="Bloom T."/>
            <person name="Blye J."/>
            <person name="Boguslavskiy L."/>
            <person name="Borowsky M."/>
            <person name="Boukhgalter B."/>
            <person name="Brunache A."/>
            <person name="Butler J."/>
            <person name="Calixte N."/>
            <person name="Calvo S."/>
            <person name="Camarata J."/>
            <person name="Campo K."/>
            <person name="Chang J."/>
            <person name="Cheshatsang Y."/>
            <person name="Citroen M."/>
            <person name="Collymore A."/>
            <person name="Considine T."/>
            <person name="Cook A."/>
            <person name="Cooke P."/>
            <person name="Corum B."/>
            <person name="Cuomo C."/>
            <person name="David R."/>
            <person name="Dawoe T."/>
            <person name="Degray S."/>
            <person name="Dodge S."/>
            <person name="Dooley K."/>
            <person name="Dorje P."/>
            <person name="Dorjee K."/>
            <person name="Dorris L."/>
            <person name="Duffey N."/>
            <person name="Dupes A."/>
            <person name="Elkins T."/>
            <person name="Engels R."/>
            <person name="Erickson J."/>
            <person name="Farina A."/>
            <person name="Faro S."/>
            <person name="Ferreira P."/>
            <person name="Fischer H."/>
            <person name="Fitzgerald M."/>
            <person name="Foley K."/>
            <person name="Gage D."/>
            <person name="Galagan J."/>
            <person name="Gearin G."/>
            <person name="Gnerre S."/>
            <person name="Gnirke A."/>
            <person name="Goyette A."/>
            <person name="Graham J."/>
            <person name="Grandbois E."/>
            <person name="Gyaltsen K."/>
            <person name="Hafez N."/>
            <person name="Hagopian D."/>
            <person name="Hagos B."/>
            <person name="Hall J."/>
            <person name="Hatcher B."/>
            <person name="Heller A."/>
            <person name="Higgins H."/>
            <person name="Honan T."/>
            <person name="Horn A."/>
            <person name="Houde N."/>
            <person name="Hughes L."/>
            <person name="Hulme W."/>
            <person name="Husby E."/>
            <person name="Iliev I."/>
            <person name="Jaffe D."/>
            <person name="Jones C."/>
            <person name="Kamal M."/>
            <person name="Kamat A."/>
            <person name="Kamvysselis M."/>
            <person name="Karlsson E."/>
            <person name="Kells C."/>
            <person name="Kieu A."/>
            <person name="Kisner P."/>
            <person name="Kodira C."/>
            <person name="Kulbokas E."/>
            <person name="Labutti K."/>
            <person name="Lama D."/>
            <person name="Landers T."/>
            <person name="Leger J."/>
            <person name="Levine S."/>
            <person name="Lewis D."/>
            <person name="Lewis T."/>
            <person name="Lindblad-toh K."/>
            <person name="Liu X."/>
            <person name="Lokyitsang T."/>
            <person name="Lokyitsang Y."/>
            <person name="Lucien O."/>
            <person name="Lui A."/>
            <person name="Ma L.J."/>
            <person name="Mabbitt R."/>
            <person name="Macdonald J."/>
            <person name="Maclean C."/>
            <person name="Major J."/>
            <person name="Manning J."/>
            <person name="Marabella R."/>
            <person name="Maru K."/>
            <person name="Matthews C."/>
            <person name="Mauceli E."/>
            <person name="Mccarthy M."/>
            <person name="Mcdonough S."/>
            <person name="Mcghee T."/>
            <person name="Meldrim J."/>
            <person name="Meneus L."/>
            <person name="Mesirov J."/>
            <person name="Mihalev A."/>
            <person name="Mihova T."/>
            <person name="Mikkelsen T."/>
            <person name="Mlenga V."/>
            <person name="Moru K."/>
            <person name="Mozes J."/>
            <person name="Mulrain L."/>
            <person name="Munson G."/>
            <person name="Naylor J."/>
            <person name="Newes C."/>
            <person name="Nguyen C."/>
            <person name="Nguyen N."/>
            <person name="Nguyen T."/>
            <person name="Nicol R."/>
            <person name="Nielsen C."/>
            <person name="Nizzari M."/>
            <person name="Norbu C."/>
            <person name="Norbu N."/>
            <person name="O'donnell P."/>
            <person name="Okoawo O."/>
            <person name="O'leary S."/>
            <person name="Omotosho B."/>
            <person name="O'neill K."/>
            <person name="Osman S."/>
            <person name="Parker S."/>
            <person name="Perrin D."/>
            <person name="Phunkhang P."/>
            <person name="Piqani B."/>
            <person name="Purcell S."/>
            <person name="Rachupka T."/>
            <person name="Ramasamy U."/>
            <person name="Rameau R."/>
            <person name="Ray V."/>
            <person name="Raymond C."/>
            <person name="Retta R."/>
            <person name="Richardson S."/>
            <person name="Rise C."/>
            <person name="Rodriguez J."/>
            <person name="Rogers J."/>
            <person name="Rogov P."/>
            <person name="Rutman M."/>
            <person name="Schupbach R."/>
            <person name="Seaman C."/>
            <person name="Settipalli S."/>
            <person name="Sharpe T."/>
            <person name="Sheridan J."/>
            <person name="Sherpa N."/>
            <person name="Shi J."/>
            <person name="Smirnov S."/>
            <person name="Smith C."/>
            <person name="Sougnez C."/>
            <person name="Spencer B."/>
            <person name="Stalker J."/>
            <person name="Stange-thomann N."/>
            <person name="Stavropoulos S."/>
            <person name="Stetson K."/>
            <person name="Stone C."/>
            <person name="Stone S."/>
            <person name="Stubbs M."/>
            <person name="Talamas J."/>
            <person name="Tchuinga P."/>
            <person name="Tenzing P."/>
            <person name="Tesfaye S."/>
            <person name="Theodore J."/>
            <person name="Thoulutsang Y."/>
            <person name="Topham K."/>
            <person name="Towey S."/>
            <person name="Tsamla T."/>
            <person name="Tsomo N."/>
            <person name="Vallee D."/>
            <person name="Vassiliev H."/>
            <person name="Venkataraman V."/>
            <person name="Vinson J."/>
            <person name="Vo A."/>
            <person name="Wade C."/>
            <person name="Wang S."/>
            <person name="Wangchuk T."/>
            <person name="Wangdi T."/>
            <person name="Whittaker C."/>
            <person name="Wilkinson J."/>
            <person name="Wu Y."/>
            <person name="Wyman D."/>
            <person name="Yadav S."/>
            <person name="Yang S."/>
            <person name="Yang X."/>
            <person name="Yeager S."/>
            <person name="Yee E."/>
            <person name="Young G."/>
            <person name="Zainoun J."/>
            <person name="Zembeck L."/>
            <person name="Zimmer A."/>
            <person name="Zody M."/>
            <person name="Lander E."/>
        </authorList>
    </citation>
    <scope>NUCLEOTIDE SEQUENCE [LARGE SCALE GENOMIC DNA]</scope>
</reference>
<dbReference type="EC" id="2.7.11.1" evidence="2"/>
<dbReference type="GO" id="GO:0005524">
    <property type="term" value="F:ATP binding"/>
    <property type="evidence" value="ECO:0007669"/>
    <property type="project" value="UniProtKB-KW"/>
</dbReference>
<keyword evidence="3" id="KW-0723">Serine/threonine-protein kinase</keyword>
<evidence type="ECO:0000256" key="7">
    <source>
        <dbReference type="ARBA" id="ARBA00022840"/>
    </source>
</evidence>
<evidence type="ECO:0000256" key="6">
    <source>
        <dbReference type="ARBA" id="ARBA00022777"/>
    </source>
</evidence>
<name>H2YAH1_CIOSA</name>
<evidence type="ECO:0000256" key="8">
    <source>
        <dbReference type="ARBA" id="ARBA00047899"/>
    </source>
</evidence>
<dbReference type="Ensembl" id="ENSCSAVT00000002357.1">
    <property type="protein sequence ID" value="ENSCSAVP00000002319.1"/>
    <property type="gene ID" value="ENSCSAVG00000001357.1"/>
</dbReference>
<dbReference type="STRING" id="51511.ENSCSAVP00000002319"/>
<comment type="catalytic activity">
    <reaction evidence="9">
        <text>L-seryl-[protein] + ATP = O-phospho-L-seryl-[protein] + ADP + H(+)</text>
        <dbReference type="Rhea" id="RHEA:17989"/>
        <dbReference type="Rhea" id="RHEA-COMP:9863"/>
        <dbReference type="Rhea" id="RHEA-COMP:11604"/>
        <dbReference type="ChEBI" id="CHEBI:15378"/>
        <dbReference type="ChEBI" id="CHEBI:29999"/>
        <dbReference type="ChEBI" id="CHEBI:30616"/>
        <dbReference type="ChEBI" id="CHEBI:83421"/>
        <dbReference type="ChEBI" id="CHEBI:456216"/>
        <dbReference type="EC" id="2.7.11.1"/>
    </reaction>
</comment>
<comment type="catalytic activity">
    <reaction evidence="8">
        <text>L-threonyl-[protein] + ATP = O-phospho-L-threonyl-[protein] + ADP + H(+)</text>
        <dbReference type="Rhea" id="RHEA:46608"/>
        <dbReference type="Rhea" id="RHEA-COMP:11060"/>
        <dbReference type="Rhea" id="RHEA-COMP:11605"/>
        <dbReference type="ChEBI" id="CHEBI:15378"/>
        <dbReference type="ChEBI" id="CHEBI:30013"/>
        <dbReference type="ChEBI" id="CHEBI:30616"/>
        <dbReference type="ChEBI" id="CHEBI:61977"/>
        <dbReference type="ChEBI" id="CHEBI:456216"/>
        <dbReference type="EC" id="2.7.11.1"/>
    </reaction>
</comment>
<evidence type="ECO:0000256" key="5">
    <source>
        <dbReference type="ARBA" id="ARBA00022741"/>
    </source>
</evidence>
<dbReference type="AlphaFoldDB" id="H2YAH1"/>
<evidence type="ECO:0000256" key="3">
    <source>
        <dbReference type="ARBA" id="ARBA00022527"/>
    </source>
</evidence>
<evidence type="ECO:0000259" key="10">
    <source>
        <dbReference type="PROSITE" id="PS50011"/>
    </source>
</evidence>
<dbReference type="HOGENOM" id="CLU_000288_63_23_1"/>
<dbReference type="InterPro" id="IPR011009">
    <property type="entry name" value="Kinase-like_dom_sf"/>
</dbReference>
<sequence>MPLPSKLPDDFNLKAAENTSKIIIWANRYVILKKIGAGNFGTAFLIEDKEEKNIDRKKKVLKQICVGPVDPGETVDAMHEARLLARMKHKNIVQLHESFLDGQFFCIVLEYCEGGDLECKINEHKLKNEHINEQQVIKWLKQMLNAINHMHQSRVLHRDLKSRNIFLKNNQIKIGDFGISRILLGESDKASTFVGTPYYMSPEVLKHERYDEKCDIWSLGCVLYEICCFTHAFSGSSLMAVMFKIVSDYNPSLPQLYSRALNTILERCLYRDPRNRPTAAEVLAHPIFGEEKIPFKNSKEHLTARQRLKVRKQLEADRKLKMLKEMTRQNFEQKERI</sequence>
<dbReference type="Pfam" id="PF00069">
    <property type="entry name" value="Pkinase"/>
    <property type="match status" value="1"/>
</dbReference>
<keyword evidence="12" id="KW-1185">Reference proteome</keyword>
<comment type="similarity">
    <text evidence="1">Belongs to the protein kinase superfamily. NEK Ser/Thr protein kinase family. NIMA subfamily.</text>
</comment>
<keyword evidence="4" id="KW-0808">Transferase</keyword>
<keyword evidence="6" id="KW-0418">Kinase</keyword>
<evidence type="ECO:0000313" key="11">
    <source>
        <dbReference type="Ensembl" id="ENSCSAVP00000002319.1"/>
    </source>
</evidence>
<dbReference type="InterPro" id="IPR051131">
    <property type="entry name" value="NEK_Ser/Thr_kinase_NIMA"/>
</dbReference>
<dbReference type="InterPro" id="IPR000719">
    <property type="entry name" value="Prot_kinase_dom"/>
</dbReference>
<protein>
    <recommendedName>
        <fullName evidence="2">non-specific serine/threonine protein kinase</fullName>
        <ecNumber evidence="2">2.7.11.1</ecNumber>
    </recommendedName>
</protein>
<feature type="domain" description="Protein kinase" evidence="10">
    <location>
        <begin position="29"/>
        <end position="288"/>
    </location>
</feature>
<accession>H2YAH1</accession>
<dbReference type="PROSITE" id="PS50011">
    <property type="entry name" value="PROTEIN_KINASE_DOM"/>
    <property type="match status" value="1"/>
</dbReference>
<organism evidence="11 12">
    <name type="scientific">Ciona savignyi</name>
    <name type="common">Pacific transparent sea squirt</name>
    <dbReference type="NCBI Taxonomy" id="51511"/>
    <lineage>
        <taxon>Eukaryota</taxon>
        <taxon>Metazoa</taxon>
        <taxon>Chordata</taxon>
        <taxon>Tunicata</taxon>
        <taxon>Ascidiacea</taxon>
        <taxon>Phlebobranchia</taxon>
        <taxon>Cionidae</taxon>
        <taxon>Ciona</taxon>
    </lineage>
</organism>
<dbReference type="GeneTree" id="ENSGT00940000160525"/>
<dbReference type="GO" id="GO:0004674">
    <property type="term" value="F:protein serine/threonine kinase activity"/>
    <property type="evidence" value="ECO:0007669"/>
    <property type="project" value="UniProtKB-KW"/>
</dbReference>
<dbReference type="PANTHER" id="PTHR44899">
    <property type="entry name" value="CAMK FAMILY PROTEIN KINASE"/>
    <property type="match status" value="1"/>
</dbReference>
<evidence type="ECO:0000256" key="2">
    <source>
        <dbReference type="ARBA" id="ARBA00012513"/>
    </source>
</evidence>
<dbReference type="Gene3D" id="3.30.200.20">
    <property type="entry name" value="Phosphorylase Kinase, domain 1"/>
    <property type="match status" value="1"/>
</dbReference>
<dbReference type="PANTHER" id="PTHR44899:SF8">
    <property type="entry name" value="NIMA-RELATED KINASE 11"/>
    <property type="match status" value="1"/>
</dbReference>
<keyword evidence="7" id="KW-0067">ATP-binding</keyword>
<dbReference type="OMA" id="ANRYRVV"/>
<reference evidence="11" key="3">
    <citation type="submission" date="2025-09" db="UniProtKB">
        <authorList>
            <consortium name="Ensembl"/>
        </authorList>
    </citation>
    <scope>IDENTIFICATION</scope>
</reference>
<evidence type="ECO:0000256" key="9">
    <source>
        <dbReference type="ARBA" id="ARBA00048679"/>
    </source>
</evidence>
<proteinExistence type="inferred from homology"/>
<dbReference type="SMART" id="SM00220">
    <property type="entry name" value="S_TKc"/>
    <property type="match status" value="1"/>
</dbReference>
<dbReference type="InterPro" id="IPR008271">
    <property type="entry name" value="Ser/Thr_kinase_AS"/>
</dbReference>
<dbReference type="Gene3D" id="1.10.510.10">
    <property type="entry name" value="Transferase(Phosphotransferase) domain 1"/>
    <property type="match status" value="1"/>
</dbReference>
<dbReference type="eggNOG" id="KOG0589">
    <property type="taxonomic scope" value="Eukaryota"/>
</dbReference>
<reference evidence="11" key="2">
    <citation type="submission" date="2025-08" db="UniProtKB">
        <authorList>
            <consortium name="Ensembl"/>
        </authorList>
    </citation>
    <scope>IDENTIFICATION</scope>
</reference>